<protein>
    <submittedName>
        <fullName evidence="1">9375_t:CDS:1</fullName>
    </submittedName>
</protein>
<proteinExistence type="predicted"/>
<reference evidence="1" key="1">
    <citation type="submission" date="2021-06" db="EMBL/GenBank/DDBJ databases">
        <authorList>
            <person name="Kallberg Y."/>
            <person name="Tangrot J."/>
            <person name="Rosling A."/>
        </authorList>
    </citation>
    <scope>NUCLEOTIDE SEQUENCE</scope>
    <source>
        <strain evidence="1">IA702</strain>
    </source>
</reference>
<organism evidence="1 2">
    <name type="scientific">Paraglomus occultum</name>
    <dbReference type="NCBI Taxonomy" id="144539"/>
    <lineage>
        <taxon>Eukaryota</taxon>
        <taxon>Fungi</taxon>
        <taxon>Fungi incertae sedis</taxon>
        <taxon>Mucoromycota</taxon>
        <taxon>Glomeromycotina</taxon>
        <taxon>Glomeromycetes</taxon>
        <taxon>Paraglomerales</taxon>
        <taxon>Paraglomeraceae</taxon>
        <taxon>Paraglomus</taxon>
    </lineage>
</organism>
<accession>A0A9N9DQV9</accession>
<dbReference type="OrthoDB" id="10445193at2759"/>
<name>A0A9N9DQV9_9GLOM</name>
<feature type="non-terminal residue" evidence="1">
    <location>
        <position position="59"/>
    </location>
</feature>
<evidence type="ECO:0000313" key="2">
    <source>
        <dbReference type="Proteomes" id="UP000789572"/>
    </source>
</evidence>
<sequence>LDSFLGVVLKDFPLLNFDIPLEPCGRDSVRDFLIDVWDDLEEPRKHSSNKATGRSEYEQ</sequence>
<gene>
    <name evidence="1" type="ORF">POCULU_LOCUS9583</name>
</gene>
<dbReference type="EMBL" id="CAJVPJ010003724">
    <property type="protein sequence ID" value="CAG8644098.1"/>
    <property type="molecule type" value="Genomic_DNA"/>
</dbReference>
<dbReference type="Proteomes" id="UP000789572">
    <property type="component" value="Unassembled WGS sequence"/>
</dbReference>
<feature type="non-terminal residue" evidence="1">
    <location>
        <position position="1"/>
    </location>
</feature>
<dbReference type="AlphaFoldDB" id="A0A9N9DQV9"/>
<evidence type="ECO:0000313" key="1">
    <source>
        <dbReference type="EMBL" id="CAG8644098.1"/>
    </source>
</evidence>
<keyword evidence="2" id="KW-1185">Reference proteome</keyword>
<comment type="caution">
    <text evidence="1">The sequence shown here is derived from an EMBL/GenBank/DDBJ whole genome shotgun (WGS) entry which is preliminary data.</text>
</comment>